<dbReference type="InterPro" id="IPR013524">
    <property type="entry name" value="Runt_dom"/>
</dbReference>
<dbReference type="PANTHER" id="PTHR11950">
    <property type="entry name" value="RUNT RELATED"/>
    <property type="match status" value="1"/>
</dbReference>
<evidence type="ECO:0000313" key="7">
    <source>
        <dbReference type="EMBL" id="KAK9747504.1"/>
    </source>
</evidence>
<evidence type="ECO:0000256" key="2">
    <source>
        <dbReference type="ARBA" id="ARBA00023015"/>
    </source>
</evidence>
<dbReference type="EMBL" id="JASPKY010000030">
    <property type="protein sequence ID" value="KAK9747504.1"/>
    <property type="molecule type" value="Genomic_DNA"/>
</dbReference>
<dbReference type="GO" id="GO:0000981">
    <property type="term" value="F:DNA-binding transcription factor activity, RNA polymerase II-specific"/>
    <property type="evidence" value="ECO:0007669"/>
    <property type="project" value="TreeGrafter"/>
</dbReference>
<evidence type="ECO:0000313" key="8">
    <source>
        <dbReference type="Proteomes" id="UP001458880"/>
    </source>
</evidence>
<comment type="subcellular location">
    <subcellularLocation>
        <location evidence="1">Nucleus</location>
    </subcellularLocation>
</comment>
<evidence type="ECO:0000256" key="3">
    <source>
        <dbReference type="ARBA" id="ARBA00023163"/>
    </source>
</evidence>
<feature type="region of interest" description="Disordered" evidence="5">
    <location>
        <begin position="45"/>
        <end position="64"/>
    </location>
</feature>
<sequence>MSPRTHNNWYVSFTGKSFTLTITVATSPPQICTYSKAIKVTVDGPREPRSKTRQQGFHHFPFGPRPFAPDPLTGALPFKLSGNVVTRPRKPHHRLEENNSPIVA</sequence>
<accession>A0AAW1MNV0</accession>
<keyword evidence="8" id="KW-1185">Reference proteome</keyword>
<keyword evidence="2" id="KW-0805">Transcription regulation</keyword>
<reference evidence="7 8" key="1">
    <citation type="journal article" date="2024" name="BMC Genomics">
        <title>De novo assembly and annotation of Popillia japonica's genome with initial clues to its potential as an invasive pest.</title>
        <authorList>
            <person name="Cucini C."/>
            <person name="Boschi S."/>
            <person name="Funari R."/>
            <person name="Cardaioli E."/>
            <person name="Iannotti N."/>
            <person name="Marturano G."/>
            <person name="Paoli F."/>
            <person name="Bruttini M."/>
            <person name="Carapelli A."/>
            <person name="Frati F."/>
            <person name="Nardi F."/>
        </authorList>
    </citation>
    <scope>NUCLEOTIDE SEQUENCE [LARGE SCALE GENOMIC DNA]</scope>
    <source>
        <strain evidence="7">DMR45628</strain>
    </source>
</reference>
<feature type="region of interest" description="Disordered" evidence="5">
    <location>
        <begin position="83"/>
        <end position="104"/>
    </location>
</feature>
<dbReference type="Proteomes" id="UP001458880">
    <property type="component" value="Unassembled WGS sequence"/>
</dbReference>
<evidence type="ECO:0000256" key="5">
    <source>
        <dbReference type="SAM" id="MobiDB-lite"/>
    </source>
</evidence>
<dbReference type="GO" id="GO:0005524">
    <property type="term" value="F:ATP binding"/>
    <property type="evidence" value="ECO:0007669"/>
    <property type="project" value="InterPro"/>
</dbReference>
<dbReference type="AlphaFoldDB" id="A0AAW1MNV0"/>
<keyword evidence="4" id="KW-0539">Nucleus</keyword>
<dbReference type="InterPro" id="IPR000040">
    <property type="entry name" value="AML1_Runt"/>
</dbReference>
<dbReference type="InterPro" id="IPR008967">
    <property type="entry name" value="p53-like_TF_DNA-bd_sf"/>
</dbReference>
<proteinExistence type="predicted"/>
<dbReference type="PANTHER" id="PTHR11950:SF48">
    <property type="entry name" value="RUNT RELATED B"/>
    <property type="match status" value="1"/>
</dbReference>
<dbReference type="Pfam" id="PF00853">
    <property type="entry name" value="Runt"/>
    <property type="match status" value="1"/>
</dbReference>
<feature type="domain" description="Runt" evidence="6">
    <location>
        <begin position="1"/>
        <end position="50"/>
    </location>
</feature>
<keyword evidence="3" id="KW-0804">Transcription</keyword>
<dbReference type="PROSITE" id="PS51062">
    <property type="entry name" value="RUNT"/>
    <property type="match status" value="1"/>
</dbReference>
<name>A0AAW1MNV0_POPJA</name>
<evidence type="ECO:0000256" key="1">
    <source>
        <dbReference type="ARBA" id="ARBA00004123"/>
    </source>
</evidence>
<comment type="caution">
    <text evidence="7">The sequence shown here is derived from an EMBL/GenBank/DDBJ whole genome shotgun (WGS) entry which is preliminary data.</text>
</comment>
<dbReference type="GO" id="GO:0000978">
    <property type="term" value="F:RNA polymerase II cis-regulatory region sequence-specific DNA binding"/>
    <property type="evidence" value="ECO:0007669"/>
    <property type="project" value="TreeGrafter"/>
</dbReference>
<dbReference type="GO" id="GO:0005634">
    <property type="term" value="C:nucleus"/>
    <property type="evidence" value="ECO:0007669"/>
    <property type="project" value="UniProtKB-SubCell"/>
</dbReference>
<dbReference type="PRINTS" id="PR00967">
    <property type="entry name" value="ONCOGENEAML1"/>
</dbReference>
<gene>
    <name evidence="7" type="ORF">QE152_g5271</name>
</gene>
<organism evidence="7 8">
    <name type="scientific">Popillia japonica</name>
    <name type="common">Japanese beetle</name>
    <dbReference type="NCBI Taxonomy" id="7064"/>
    <lineage>
        <taxon>Eukaryota</taxon>
        <taxon>Metazoa</taxon>
        <taxon>Ecdysozoa</taxon>
        <taxon>Arthropoda</taxon>
        <taxon>Hexapoda</taxon>
        <taxon>Insecta</taxon>
        <taxon>Pterygota</taxon>
        <taxon>Neoptera</taxon>
        <taxon>Endopterygota</taxon>
        <taxon>Coleoptera</taxon>
        <taxon>Polyphaga</taxon>
        <taxon>Scarabaeiformia</taxon>
        <taxon>Scarabaeidae</taxon>
        <taxon>Rutelinae</taxon>
        <taxon>Popillia</taxon>
    </lineage>
</organism>
<evidence type="ECO:0000259" key="6">
    <source>
        <dbReference type="PROSITE" id="PS51062"/>
    </source>
</evidence>
<dbReference type="Gene3D" id="2.60.40.720">
    <property type="match status" value="1"/>
</dbReference>
<dbReference type="InterPro" id="IPR012346">
    <property type="entry name" value="p53/RUNT-type_TF_DNA-bd_sf"/>
</dbReference>
<protein>
    <submittedName>
        <fullName evidence="7">Runt domain</fullName>
    </submittedName>
</protein>
<evidence type="ECO:0000256" key="4">
    <source>
        <dbReference type="ARBA" id="ARBA00023242"/>
    </source>
</evidence>
<dbReference type="SUPFAM" id="SSF49417">
    <property type="entry name" value="p53-like transcription factors"/>
    <property type="match status" value="1"/>
</dbReference>